<reference evidence="3" key="1">
    <citation type="submission" date="2015-09" db="EMBL/GenBank/DDBJ databases">
        <authorList>
            <consortium name="Pathogen Informatics"/>
        </authorList>
    </citation>
    <scope>NUCLEOTIDE SEQUENCE [LARGE SCALE GENOMIC DNA]</scope>
    <source>
        <strain evidence="3">Lake Konstanz</strain>
    </source>
</reference>
<dbReference type="AlphaFoldDB" id="A0A0S4IWD4"/>
<keyword evidence="1" id="KW-0472">Membrane</keyword>
<dbReference type="VEuPathDB" id="TriTrypDB:BSAL_76830"/>
<evidence type="ECO:0000313" key="3">
    <source>
        <dbReference type="Proteomes" id="UP000051952"/>
    </source>
</evidence>
<keyword evidence="1" id="KW-0812">Transmembrane</keyword>
<dbReference type="Proteomes" id="UP000051952">
    <property type="component" value="Unassembled WGS sequence"/>
</dbReference>
<name>A0A0S4IWD4_BODSA</name>
<feature type="transmembrane region" description="Helical" evidence="1">
    <location>
        <begin position="6"/>
        <end position="22"/>
    </location>
</feature>
<keyword evidence="3" id="KW-1185">Reference proteome</keyword>
<evidence type="ECO:0000313" key="2">
    <source>
        <dbReference type="EMBL" id="CUG27879.1"/>
    </source>
</evidence>
<proteinExistence type="predicted"/>
<protein>
    <submittedName>
        <fullName evidence="2">Membrane-associated protein, putative</fullName>
    </submittedName>
</protein>
<feature type="transmembrane region" description="Helical" evidence="1">
    <location>
        <begin position="29"/>
        <end position="52"/>
    </location>
</feature>
<gene>
    <name evidence="2" type="ORF">BSAL_76830</name>
</gene>
<evidence type="ECO:0000256" key="1">
    <source>
        <dbReference type="SAM" id="Phobius"/>
    </source>
</evidence>
<organism evidence="2 3">
    <name type="scientific">Bodo saltans</name>
    <name type="common">Flagellated protozoan</name>
    <dbReference type="NCBI Taxonomy" id="75058"/>
    <lineage>
        <taxon>Eukaryota</taxon>
        <taxon>Discoba</taxon>
        <taxon>Euglenozoa</taxon>
        <taxon>Kinetoplastea</taxon>
        <taxon>Metakinetoplastina</taxon>
        <taxon>Eubodonida</taxon>
        <taxon>Bodonidae</taxon>
        <taxon>Bodo</taxon>
    </lineage>
</organism>
<accession>A0A0S4IWD4</accession>
<keyword evidence="1" id="KW-1133">Transmembrane helix</keyword>
<sequence>MSGGGLWWSAAITPTAPVYGPYIANRKRIIIIVAIVCGGMAMVVLVLTYLVMRPLGVLMEEMIAALRLQTQTDRYRSVPLSDAAAVTGAASAVGCGAHHINVSELYEIEVAVHDLHLLLKEMAKMLPPPVILMIRRRLALRDLAPDDDNGGNSLTSSDERSNAVFAAPSRGELEAEFGDDENVAHMLAWFEDYYRSNPSYSNFPAIDEHHVVQQEGSRVTELFSVDAAAAASRQQLIAFDTTSTANASSIMLNPSVSLRPPRCRGYFVAVSLQEYRGEPAHFGRAVAPLFALVWQHGGEVEFIERGLLLATFGCYFHLTDAADRALACAIAMLHEGLNNSDSNVHHASPKKQRITVAIDCGWIETATLCCTLPSGLVIRRQVVSSIARDVAPRLLSLGSVLNEQLLVTGDALRRITPAALIGREPMLVDNLNFDALSWSGLTRRSTMFIFSIPVQENAATHNESSHPAAAALPRASDDARMVSDGFRLMMGAQYIEAEAYFREVCAVCLRNQWRPHRTILRMLALSNVFANILRHDPLSDVAPYFRGECTLFEAFDDERIVLC</sequence>
<dbReference type="EMBL" id="CYKH01000729">
    <property type="protein sequence ID" value="CUG27879.1"/>
    <property type="molecule type" value="Genomic_DNA"/>
</dbReference>